<feature type="domain" description="DUF8097" evidence="1">
    <location>
        <begin position="1"/>
        <end position="120"/>
    </location>
</feature>
<dbReference type="EMBL" id="CP096020">
    <property type="protein sequence ID" value="UPM44538.1"/>
    <property type="molecule type" value="Genomic_DNA"/>
</dbReference>
<gene>
    <name evidence="2" type="ORF">MW046_14005</name>
</gene>
<dbReference type="GeneID" id="71929182"/>
<name>A0A8U0A7Q5_9EURY</name>
<dbReference type="KEGG" id="haad:MW046_14005"/>
<dbReference type="InterPro" id="IPR058410">
    <property type="entry name" value="DUF8097"/>
</dbReference>
<keyword evidence="3" id="KW-1185">Reference proteome</keyword>
<evidence type="ECO:0000313" key="3">
    <source>
        <dbReference type="Proteomes" id="UP000831768"/>
    </source>
</evidence>
<reference evidence="2" key="1">
    <citation type="submission" date="2022-04" db="EMBL/GenBank/DDBJ databases">
        <title>Halocatena sp. nov., isolated from a salt lake.</title>
        <authorList>
            <person name="Cui H.-L."/>
        </authorList>
    </citation>
    <scope>NUCLEOTIDE SEQUENCE</scope>
    <source>
        <strain evidence="2">AD-1</strain>
        <plasmid evidence="2">unnamed1</plasmid>
    </source>
</reference>
<protein>
    <recommendedName>
        <fullName evidence="1">DUF8097 domain-containing protein</fullName>
    </recommendedName>
</protein>
<dbReference type="RefSeq" id="WP_247995192.1">
    <property type="nucleotide sequence ID" value="NZ_CP096020.1"/>
</dbReference>
<sequence length="122" mass="13853">MVSRRTRARIAFLTELLSIPLQVYQWRHATETTKSIAVVPRWLVVGGLLQAILCWAYDHDHGGFRTKWWRPVSLAIGVGIGGFRVLPRAEAVWRNLSIGGSLGRIGYRLWYGVLRPLPDTTE</sequence>
<evidence type="ECO:0000313" key="2">
    <source>
        <dbReference type="EMBL" id="UPM44538.1"/>
    </source>
</evidence>
<dbReference type="Proteomes" id="UP000831768">
    <property type="component" value="Plasmid unnamed1"/>
</dbReference>
<accession>A0A8U0A7Q5</accession>
<organism evidence="2 3">
    <name type="scientific">Halocatena salina</name>
    <dbReference type="NCBI Taxonomy" id="2934340"/>
    <lineage>
        <taxon>Archaea</taxon>
        <taxon>Methanobacteriati</taxon>
        <taxon>Methanobacteriota</taxon>
        <taxon>Stenosarchaea group</taxon>
        <taxon>Halobacteria</taxon>
        <taxon>Halobacteriales</taxon>
        <taxon>Natronomonadaceae</taxon>
        <taxon>Halocatena</taxon>
    </lineage>
</organism>
<geneLocation type="plasmid" evidence="2 3">
    <name>unnamed1</name>
</geneLocation>
<keyword evidence="2" id="KW-0614">Plasmid</keyword>
<proteinExistence type="predicted"/>
<dbReference type="Pfam" id="PF26397">
    <property type="entry name" value="DUF8097"/>
    <property type="match status" value="1"/>
</dbReference>
<dbReference type="AlphaFoldDB" id="A0A8U0A7Q5"/>
<evidence type="ECO:0000259" key="1">
    <source>
        <dbReference type="Pfam" id="PF26397"/>
    </source>
</evidence>